<reference evidence="2 3" key="1">
    <citation type="submission" date="2020-08" db="EMBL/GenBank/DDBJ databases">
        <title>Genomic Encyclopedia of Type Strains, Phase IV (KMG-IV): sequencing the most valuable type-strain genomes for metagenomic binning, comparative biology and taxonomic classification.</title>
        <authorList>
            <person name="Goeker M."/>
        </authorList>
    </citation>
    <scope>NUCLEOTIDE SEQUENCE [LARGE SCALE GENOMIC DNA]</scope>
    <source>
        <strain evidence="2 3">DSM 24163</strain>
    </source>
</reference>
<evidence type="ECO:0000256" key="1">
    <source>
        <dbReference type="SAM" id="SignalP"/>
    </source>
</evidence>
<organism evidence="2 3">
    <name type="scientific">Chiayiivirga flava</name>
    <dbReference type="NCBI Taxonomy" id="659595"/>
    <lineage>
        <taxon>Bacteria</taxon>
        <taxon>Pseudomonadati</taxon>
        <taxon>Pseudomonadota</taxon>
        <taxon>Gammaproteobacteria</taxon>
        <taxon>Lysobacterales</taxon>
        <taxon>Lysobacteraceae</taxon>
        <taxon>Chiayiivirga</taxon>
    </lineage>
</organism>
<keyword evidence="1" id="KW-0732">Signal</keyword>
<protein>
    <recommendedName>
        <fullName evidence="4">Acyloxyacyl hydrolase</fullName>
    </recommendedName>
</protein>
<dbReference type="AlphaFoldDB" id="A0A7W8D6D0"/>
<name>A0A7W8D6D0_9GAMM</name>
<sequence>MRLTYLAGALLAGVLLSPAAQAGWHVGVGPVDEIDGEGSWLATVSWETEQVHPWEFMAGYIDERDAPAIRTPDVVWISASKRFTWRGWFAQGGIAYADVDNDILSNHFQFQTGIGYDFGRVALSLRHLSNANTGGRNRGETFLLAQYGF</sequence>
<feature type="signal peptide" evidence="1">
    <location>
        <begin position="1"/>
        <end position="22"/>
    </location>
</feature>
<evidence type="ECO:0000313" key="2">
    <source>
        <dbReference type="EMBL" id="MBB5208759.1"/>
    </source>
</evidence>
<gene>
    <name evidence="2" type="ORF">HNQ52_002309</name>
</gene>
<dbReference type="Proteomes" id="UP000521199">
    <property type="component" value="Unassembled WGS sequence"/>
</dbReference>
<proteinExistence type="predicted"/>
<dbReference type="Pfam" id="PF09411">
    <property type="entry name" value="PagL"/>
    <property type="match status" value="1"/>
</dbReference>
<evidence type="ECO:0000313" key="3">
    <source>
        <dbReference type="Proteomes" id="UP000521199"/>
    </source>
</evidence>
<keyword evidence="3" id="KW-1185">Reference proteome</keyword>
<dbReference type="InterPro" id="IPR018550">
    <property type="entry name" value="Lipid-A_deacylase-rel"/>
</dbReference>
<dbReference type="RefSeq" id="WP_183961313.1">
    <property type="nucleotide sequence ID" value="NZ_JACHHP010000004.1"/>
</dbReference>
<accession>A0A7W8D6D0</accession>
<comment type="caution">
    <text evidence="2">The sequence shown here is derived from an EMBL/GenBank/DDBJ whole genome shotgun (WGS) entry which is preliminary data.</text>
</comment>
<dbReference type="Gene3D" id="2.40.160.20">
    <property type="match status" value="1"/>
</dbReference>
<feature type="chain" id="PRO_5030921374" description="Acyloxyacyl hydrolase" evidence="1">
    <location>
        <begin position="23"/>
        <end position="149"/>
    </location>
</feature>
<dbReference type="EMBL" id="JACHHP010000004">
    <property type="protein sequence ID" value="MBB5208759.1"/>
    <property type="molecule type" value="Genomic_DNA"/>
</dbReference>
<evidence type="ECO:0008006" key="4">
    <source>
        <dbReference type="Google" id="ProtNLM"/>
    </source>
</evidence>